<reference evidence="3" key="1">
    <citation type="journal article" date="2008" name="Nature">
        <title>The amphioxus genome and the evolution of the chordate karyotype.</title>
        <authorList>
            <consortium name="US DOE Joint Genome Institute (JGI-PGF)"/>
            <person name="Putnam N.H."/>
            <person name="Butts T."/>
            <person name="Ferrier D.E.K."/>
            <person name="Furlong R.F."/>
            <person name="Hellsten U."/>
            <person name="Kawashima T."/>
            <person name="Robinson-Rechavi M."/>
            <person name="Shoguchi E."/>
            <person name="Terry A."/>
            <person name="Yu J.-K."/>
            <person name="Benito-Gutierrez E.L."/>
            <person name="Dubchak I."/>
            <person name="Garcia-Fernandez J."/>
            <person name="Gibson-Brown J.J."/>
            <person name="Grigoriev I.V."/>
            <person name="Horton A.C."/>
            <person name="de Jong P.J."/>
            <person name="Jurka J."/>
            <person name="Kapitonov V.V."/>
            <person name="Kohara Y."/>
            <person name="Kuroki Y."/>
            <person name="Lindquist E."/>
            <person name="Lucas S."/>
            <person name="Osoegawa K."/>
            <person name="Pennacchio L.A."/>
            <person name="Salamov A.A."/>
            <person name="Satou Y."/>
            <person name="Sauka-Spengler T."/>
            <person name="Schmutz J."/>
            <person name="Shin-I T."/>
            <person name="Toyoda A."/>
            <person name="Bronner-Fraser M."/>
            <person name="Fujiyama A."/>
            <person name="Holland L.Z."/>
            <person name="Holland P.W.H."/>
            <person name="Satoh N."/>
            <person name="Rokhsar D.S."/>
        </authorList>
    </citation>
    <scope>NUCLEOTIDE SEQUENCE [LARGE SCALE GENOMIC DNA]</scope>
    <source>
        <strain evidence="3">S238N-H82</strain>
        <tissue evidence="3">Testes</tissue>
    </source>
</reference>
<organism>
    <name type="scientific">Branchiostoma floridae</name>
    <name type="common">Florida lancelet</name>
    <name type="synonym">Amphioxus</name>
    <dbReference type="NCBI Taxonomy" id="7739"/>
    <lineage>
        <taxon>Eukaryota</taxon>
        <taxon>Metazoa</taxon>
        <taxon>Chordata</taxon>
        <taxon>Cephalochordata</taxon>
        <taxon>Leptocardii</taxon>
        <taxon>Amphioxiformes</taxon>
        <taxon>Branchiostomatidae</taxon>
        <taxon>Branchiostoma</taxon>
    </lineage>
</organism>
<feature type="domain" description="CLASP N-terminal" evidence="2">
    <location>
        <begin position="115"/>
        <end position="255"/>
    </location>
</feature>
<evidence type="ECO:0000313" key="3">
    <source>
        <dbReference type="EMBL" id="EEN66729.1"/>
    </source>
</evidence>
<dbReference type="InterPro" id="IPR024395">
    <property type="entry name" value="CLASP_N_dom"/>
</dbReference>
<dbReference type="Pfam" id="PF12348">
    <property type="entry name" value="CLASP_N"/>
    <property type="match status" value="1"/>
</dbReference>
<feature type="region of interest" description="Disordered" evidence="1">
    <location>
        <begin position="1"/>
        <end position="91"/>
    </location>
</feature>
<feature type="compositionally biased region" description="Low complexity" evidence="1">
    <location>
        <begin position="72"/>
        <end position="85"/>
    </location>
</feature>
<name>C3XZG5_BRAFL</name>
<dbReference type="PANTHER" id="PTHR21567:SF87">
    <property type="entry name" value="CRESCERIN-LIKE PROTEIN CHE-12"/>
    <property type="match status" value="1"/>
</dbReference>
<protein>
    <recommendedName>
        <fullName evidence="2">CLASP N-terminal domain-containing protein</fullName>
    </recommendedName>
</protein>
<feature type="compositionally biased region" description="Basic and acidic residues" evidence="1">
    <location>
        <begin position="35"/>
        <end position="57"/>
    </location>
</feature>
<evidence type="ECO:0000259" key="2">
    <source>
        <dbReference type="Pfam" id="PF12348"/>
    </source>
</evidence>
<dbReference type="InterPro" id="IPR016024">
    <property type="entry name" value="ARM-type_fold"/>
</dbReference>
<dbReference type="PANTHER" id="PTHR21567">
    <property type="entry name" value="CLASP"/>
    <property type="match status" value="1"/>
</dbReference>
<dbReference type="Gene3D" id="1.25.10.10">
    <property type="entry name" value="Leucine-rich Repeat Variant"/>
    <property type="match status" value="1"/>
</dbReference>
<dbReference type="EMBL" id="GG666475">
    <property type="protein sequence ID" value="EEN66729.1"/>
    <property type="molecule type" value="Genomic_DNA"/>
</dbReference>
<dbReference type="eggNOG" id="KOG2933">
    <property type="taxonomic scope" value="Eukaryota"/>
</dbReference>
<gene>
    <name evidence="3" type="ORF">BRAFLDRAFT_202582</name>
</gene>
<dbReference type="InParanoid" id="C3XZG5"/>
<dbReference type="SUPFAM" id="SSF48371">
    <property type="entry name" value="ARM repeat"/>
    <property type="match status" value="1"/>
</dbReference>
<sequence length="289" mass="32335">EPPAGVYGIGVRQGGNDDYDSDFDEEVKIGYSPYNEKRRREREEKARRKEQEKERQKEKLKHSSQMEPKVGSSPSTPSSQVSTPSHRSSSLMDELDLKPFNSPEAALQDAFRLVNDENWYVKCEGISHIRRLAIFHPKVVNSRLHDAILAVLTEVKNLRSSVARAAIACLGDMFTYLKKNMDQDIDQTTQVLLHKNGESNGFIREDVDKAMAALAMNVSPQRALTALIAAGRDHRNVAVRKCTAQYLVTIVERMGTGRVMSGIKDITDKVLPTAASFACDSSGEIRYIH</sequence>
<accession>C3XZG5</accession>
<feature type="non-terminal residue" evidence="3">
    <location>
        <position position="1"/>
    </location>
</feature>
<dbReference type="InterPro" id="IPR011989">
    <property type="entry name" value="ARM-like"/>
</dbReference>
<evidence type="ECO:0000256" key="1">
    <source>
        <dbReference type="SAM" id="MobiDB-lite"/>
    </source>
</evidence>
<dbReference type="AlphaFoldDB" id="C3XZG5"/>
<proteinExistence type="predicted"/>